<reference evidence="2 3" key="1">
    <citation type="submission" date="2014-12" db="EMBL/GenBank/DDBJ databases">
        <title>Genomes of Geoalkalibacter ferrihydriticus and Geoalkalibacter subterraneus, two haloalkaliphilic metal-reducing members of the Geobacteraceae.</title>
        <authorList>
            <person name="Badalamenti J.P."/>
            <person name="Torres C.I."/>
            <person name="Krajmalnik-Brown R."/>
            <person name="Bond D.R."/>
        </authorList>
    </citation>
    <scope>NUCLEOTIDE SEQUENCE [LARGE SCALE GENOMIC DNA]</scope>
    <source>
        <strain evidence="2 3">DSM 17813</strain>
    </source>
</reference>
<keyword evidence="1" id="KW-0732">Signal</keyword>
<dbReference type="EMBL" id="JWJD01000003">
    <property type="protein sequence ID" value="KIH76419.1"/>
    <property type="molecule type" value="Genomic_DNA"/>
</dbReference>
<feature type="signal peptide" evidence="1">
    <location>
        <begin position="1"/>
        <end position="25"/>
    </location>
</feature>
<dbReference type="RefSeq" id="WP_040098899.1">
    <property type="nucleotide sequence ID" value="NZ_JWJD01000003.1"/>
</dbReference>
<dbReference type="InterPro" id="IPR032811">
    <property type="entry name" value="Put_conjugal_transfer"/>
</dbReference>
<keyword evidence="3" id="KW-1185">Reference proteome</keyword>
<accession>A0A0C2DSI1</accession>
<gene>
    <name evidence="2" type="ORF">GFER_09335</name>
</gene>
<feature type="chain" id="PRO_5002159835" description="Conjugal transfer protein TraF" evidence="1">
    <location>
        <begin position="26"/>
        <end position="501"/>
    </location>
</feature>
<evidence type="ECO:0000313" key="3">
    <source>
        <dbReference type="Proteomes" id="UP000035068"/>
    </source>
</evidence>
<protein>
    <recommendedName>
        <fullName evidence="4">Conjugal transfer protein TraF</fullName>
    </recommendedName>
</protein>
<dbReference type="AlphaFoldDB" id="A0A0C2DSI1"/>
<evidence type="ECO:0000313" key="2">
    <source>
        <dbReference type="EMBL" id="KIH76419.1"/>
    </source>
</evidence>
<sequence>MIRLKKSLVAFAALSCGLAAAPAAAQEFFPVGPRALGMGGAGVAAATDTTAQYYNPAAFGFFNFRDAQGQRFDCDNNDCGRKVWGTDLDAAFGYRLHNEFGKYLDPLSDVDVKQFDDGVQTASELRNLVEVMGNLAGLTDPGNAITADANGGLAARIGHFGFGVRTYLQGTGRVVSVDTENFGVGADFNAQLTNIEGLSGDGNFGYFTQSEQERLLAGDKLTEDNLQAIDLLIREAGISRDQAATLVDLLDAVAANDDPDLTISGNNTTTVALDGFGLMEIPLSYGYALNEHWSLGGSLKFMLGRVYGTQLFVFDTDSGDTLSEIRNDYNTSANFGVDLGLMGRYKYVNFGLVARNINAPKFDGFTKTTTLSNGQTVSTAVKDVRVDPQVRAGVAFIPFTTLTLAADLDLTENDTTFSASKSRYASLGVEWDAFRVLALRAGAYKNLADSDIDWVLTGGLGLNLWAVRLDLAGAMATEKEEFDGRDIPREARLAAMLSVDF</sequence>
<evidence type="ECO:0008006" key="4">
    <source>
        <dbReference type="Google" id="ProtNLM"/>
    </source>
</evidence>
<name>A0A0C2DSI1_9BACT</name>
<evidence type="ECO:0000256" key="1">
    <source>
        <dbReference type="SAM" id="SignalP"/>
    </source>
</evidence>
<dbReference type="Pfam" id="PF13729">
    <property type="entry name" value="TraF_2"/>
    <property type="match status" value="1"/>
</dbReference>
<organism evidence="2 3">
    <name type="scientific">Geoalkalibacter ferrihydriticus DSM 17813</name>
    <dbReference type="NCBI Taxonomy" id="1121915"/>
    <lineage>
        <taxon>Bacteria</taxon>
        <taxon>Pseudomonadati</taxon>
        <taxon>Thermodesulfobacteriota</taxon>
        <taxon>Desulfuromonadia</taxon>
        <taxon>Desulfuromonadales</taxon>
        <taxon>Geoalkalibacteraceae</taxon>
        <taxon>Geoalkalibacter</taxon>
    </lineage>
</organism>
<dbReference type="Proteomes" id="UP000035068">
    <property type="component" value="Unassembled WGS sequence"/>
</dbReference>
<dbReference type="Gene3D" id="2.40.160.60">
    <property type="entry name" value="Outer membrane protein transport protein (OMPP1/FadL/TodX)"/>
    <property type="match status" value="2"/>
</dbReference>
<comment type="caution">
    <text evidence="2">The sequence shown here is derived from an EMBL/GenBank/DDBJ whole genome shotgun (WGS) entry which is preliminary data.</text>
</comment>
<proteinExistence type="predicted"/>